<comment type="caution">
    <text evidence="1">The sequence shown here is derived from an EMBL/GenBank/DDBJ whole genome shotgun (WGS) entry which is preliminary data.</text>
</comment>
<dbReference type="EMBL" id="JABFAD010000009">
    <property type="protein sequence ID" value="MBA0807637.1"/>
    <property type="molecule type" value="Genomic_DNA"/>
</dbReference>
<keyword evidence="2" id="KW-1185">Reference proteome</keyword>
<dbReference type="AlphaFoldDB" id="A0A7J9HCS7"/>
<accession>A0A7J9HCS7</accession>
<evidence type="ECO:0000313" key="2">
    <source>
        <dbReference type="Proteomes" id="UP000593560"/>
    </source>
</evidence>
<evidence type="ECO:0000313" key="1">
    <source>
        <dbReference type="EMBL" id="MBA0807637.1"/>
    </source>
</evidence>
<gene>
    <name evidence="1" type="ORF">Gohar_023430</name>
</gene>
<proteinExistence type="predicted"/>
<reference evidence="1 2" key="1">
    <citation type="journal article" date="2019" name="Genome Biol. Evol.">
        <title>Insights into the evolution of the New World diploid cottons (Gossypium, subgenus Houzingenia) based on genome sequencing.</title>
        <authorList>
            <person name="Grover C.E."/>
            <person name="Arick M.A. 2nd"/>
            <person name="Thrash A."/>
            <person name="Conover J.L."/>
            <person name="Sanders W.S."/>
            <person name="Peterson D.G."/>
            <person name="Frelichowski J.E."/>
            <person name="Scheffler J.A."/>
            <person name="Scheffler B.E."/>
            <person name="Wendel J.F."/>
        </authorList>
    </citation>
    <scope>NUCLEOTIDE SEQUENCE [LARGE SCALE GENOMIC DNA]</scope>
    <source>
        <strain evidence="1">0</strain>
        <tissue evidence="1">Leaf</tissue>
    </source>
</reference>
<protein>
    <submittedName>
        <fullName evidence="1">Uncharacterized protein</fullName>
    </submittedName>
</protein>
<dbReference type="Proteomes" id="UP000593560">
    <property type="component" value="Unassembled WGS sequence"/>
</dbReference>
<sequence length="42" mass="4752">MCVLLQFSRTWQQLSLVHLQLVLTLTLCLNSNNLQIGLVLIA</sequence>
<name>A0A7J9HCS7_9ROSI</name>
<organism evidence="1 2">
    <name type="scientific">Gossypium harknessii</name>
    <dbReference type="NCBI Taxonomy" id="34285"/>
    <lineage>
        <taxon>Eukaryota</taxon>
        <taxon>Viridiplantae</taxon>
        <taxon>Streptophyta</taxon>
        <taxon>Embryophyta</taxon>
        <taxon>Tracheophyta</taxon>
        <taxon>Spermatophyta</taxon>
        <taxon>Magnoliopsida</taxon>
        <taxon>eudicotyledons</taxon>
        <taxon>Gunneridae</taxon>
        <taxon>Pentapetalae</taxon>
        <taxon>rosids</taxon>
        <taxon>malvids</taxon>
        <taxon>Malvales</taxon>
        <taxon>Malvaceae</taxon>
        <taxon>Malvoideae</taxon>
        <taxon>Gossypium</taxon>
    </lineage>
</organism>